<reference evidence="1" key="1">
    <citation type="submission" date="2018-05" db="EMBL/GenBank/DDBJ databases">
        <authorList>
            <person name="Lanie J.A."/>
            <person name="Ng W.-L."/>
            <person name="Kazmierczak K.M."/>
            <person name="Andrzejewski T.M."/>
            <person name="Davidsen T.M."/>
            <person name="Wayne K.J."/>
            <person name="Tettelin H."/>
            <person name="Glass J.I."/>
            <person name="Rusch D."/>
            <person name="Podicherti R."/>
            <person name="Tsui H.-C.T."/>
            <person name="Winkler M.E."/>
        </authorList>
    </citation>
    <scope>NUCLEOTIDE SEQUENCE</scope>
</reference>
<gene>
    <name evidence="1" type="ORF">METZ01_LOCUS142342</name>
</gene>
<dbReference type="EMBL" id="UINC01021601">
    <property type="protein sequence ID" value="SVA89488.1"/>
    <property type="molecule type" value="Genomic_DNA"/>
</dbReference>
<evidence type="ECO:0000313" key="1">
    <source>
        <dbReference type="EMBL" id="SVA89488.1"/>
    </source>
</evidence>
<feature type="non-terminal residue" evidence="1">
    <location>
        <position position="1"/>
    </location>
</feature>
<dbReference type="AlphaFoldDB" id="A0A381ZJH3"/>
<name>A0A381ZJH3_9ZZZZ</name>
<proteinExistence type="predicted"/>
<organism evidence="1">
    <name type="scientific">marine metagenome</name>
    <dbReference type="NCBI Taxonomy" id="408172"/>
    <lineage>
        <taxon>unclassified sequences</taxon>
        <taxon>metagenomes</taxon>
        <taxon>ecological metagenomes</taxon>
    </lineage>
</organism>
<accession>A0A381ZJH3</accession>
<sequence length="223" mass="25660">KEVTLAIDNTEITIQKDLQTNLVRTTERQWILTGNPDWSLKGAHRNGPFKQAFDKNMVWVYGTNGSDKENRALIAKIRYDQQVWWYRGNGNVQIVSDKDFNLERFPNQNIILYGHADINSAFDQLLTTSPIQVKHNIIKFGQLQYEGDYGVFFTYPRFDTDENLVGVIGMTTEKMIRASQQTRYFISGVSCPDYAIFGIDVLTEGFASVVEVGYFNSNWELPY</sequence>
<protein>
    <submittedName>
        <fullName evidence="1">Uncharacterized protein</fullName>
    </submittedName>
</protein>